<feature type="signal peptide" evidence="1">
    <location>
        <begin position="1"/>
        <end position="21"/>
    </location>
</feature>
<dbReference type="PROSITE" id="PS51257">
    <property type="entry name" value="PROKAR_LIPOPROTEIN"/>
    <property type="match status" value="1"/>
</dbReference>
<dbReference type="EMBL" id="CP074572">
    <property type="protein sequence ID" value="QVK23379.1"/>
    <property type="molecule type" value="Genomic_DNA"/>
</dbReference>
<accession>A0ABX8DF87</accession>
<protein>
    <recommendedName>
        <fullName evidence="4">Alpha/beta hydrolase</fullName>
    </recommendedName>
</protein>
<sequence>MAKIILLFIVMVMITFLQACATNIVYSDKDRQMGEIPPEQGLSIFIDRNGELYPPPSLAMGNSMFTSQRETTATLQAYFVQASNSADWEALLSELNITNTANFSDLWPIVQQQLFTRVTDAISQGSEHGKRKIVFLVHGYNNEFMDAECWYSLVEQDIAKRASVHGESRPYFIRVYWDGLSQALPVSIWTKAQWNGPITGLALRRILYGLEGKLSKETQIAMLSHSTGALVVANAVGDGSASLECKANFQAHCPAIRDMASIPTLVSTVRLGVLIPAASPDTFDCFKDKQKLPQAIILGLNQQDFPTNKVFGCIWLGTTCMNVYPEYTCSKLQKTFANSPVEYAVFEFSNSSHNENQQLIFWETHSVKDQMQRDMWPAFIERVIFPGANVNSNHPVQCEQQPVEI</sequence>
<proteinExistence type="predicted"/>
<gene>
    <name evidence="2" type="ORF">KHX94_00775</name>
</gene>
<keyword evidence="1" id="KW-0732">Signal</keyword>
<evidence type="ECO:0000256" key="1">
    <source>
        <dbReference type="SAM" id="SignalP"/>
    </source>
</evidence>
<dbReference type="RefSeq" id="WP_213682007.1">
    <property type="nucleotide sequence ID" value="NZ_CP074572.1"/>
</dbReference>
<organism evidence="2 3">
    <name type="scientific">Shewanella dokdonensis</name>
    <dbReference type="NCBI Taxonomy" id="712036"/>
    <lineage>
        <taxon>Bacteria</taxon>
        <taxon>Pseudomonadati</taxon>
        <taxon>Pseudomonadota</taxon>
        <taxon>Gammaproteobacteria</taxon>
        <taxon>Alteromonadales</taxon>
        <taxon>Shewanellaceae</taxon>
        <taxon>Shewanella</taxon>
    </lineage>
</organism>
<reference evidence="2 3" key="1">
    <citation type="journal article" date="2012" name="Int. J. Syst. Evol. Microbiol.">
        <title>Shewanella dokdonensis sp. nov., isolated from seawater.</title>
        <authorList>
            <person name="Sung H.R."/>
            <person name="Yoon J.H."/>
            <person name="Ghim S.Y."/>
        </authorList>
    </citation>
    <scope>NUCLEOTIDE SEQUENCE [LARGE SCALE GENOMIC DNA]</scope>
    <source>
        <strain evidence="2 3">DSM 23626</strain>
    </source>
</reference>
<evidence type="ECO:0000313" key="2">
    <source>
        <dbReference type="EMBL" id="QVK23379.1"/>
    </source>
</evidence>
<name>A0ABX8DF87_9GAMM</name>
<keyword evidence="3" id="KW-1185">Reference proteome</keyword>
<feature type="chain" id="PRO_5045894920" description="Alpha/beta hydrolase" evidence="1">
    <location>
        <begin position="22"/>
        <end position="405"/>
    </location>
</feature>
<dbReference type="Proteomes" id="UP000676428">
    <property type="component" value="Chromosome"/>
</dbReference>
<evidence type="ECO:0000313" key="3">
    <source>
        <dbReference type="Proteomes" id="UP000676428"/>
    </source>
</evidence>
<evidence type="ECO:0008006" key="4">
    <source>
        <dbReference type="Google" id="ProtNLM"/>
    </source>
</evidence>